<dbReference type="EMBL" id="JAGGKC010000007">
    <property type="protein sequence ID" value="MBP1918623.1"/>
    <property type="molecule type" value="Genomic_DNA"/>
</dbReference>
<comment type="pathway">
    <text evidence="2">Amino-acid biosynthesis; L-lysine biosynthesis via DAP pathway; (S)-tetrahydrodipicolinate from L-aspartate: step 3/4.</text>
</comment>
<keyword evidence="15" id="KW-1185">Reference proteome</keyword>
<evidence type="ECO:0000256" key="2">
    <source>
        <dbReference type="ARBA" id="ARBA00005120"/>
    </source>
</evidence>
<evidence type="ECO:0000256" key="13">
    <source>
        <dbReference type="PIRNR" id="PIRNR001365"/>
    </source>
</evidence>
<dbReference type="InterPro" id="IPR005263">
    <property type="entry name" value="DapA"/>
</dbReference>
<evidence type="ECO:0000256" key="4">
    <source>
        <dbReference type="ARBA" id="ARBA00012086"/>
    </source>
</evidence>
<dbReference type="NCBIfam" id="TIGR00674">
    <property type="entry name" value="dapA"/>
    <property type="match status" value="1"/>
</dbReference>
<dbReference type="PROSITE" id="PS00665">
    <property type="entry name" value="DHDPS_1"/>
    <property type="match status" value="1"/>
</dbReference>
<keyword evidence="6" id="KW-0028">Amino-acid biosynthesis</keyword>
<dbReference type="InterPro" id="IPR020624">
    <property type="entry name" value="Schiff_base-form_aldolases_CS"/>
</dbReference>
<evidence type="ECO:0000256" key="11">
    <source>
        <dbReference type="ARBA" id="ARBA00047836"/>
    </source>
</evidence>
<dbReference type="SUPFAM" id="SSF51569">
    <property type="entry name" value="Aldolase"/>
    <property type="match status" value="1"/>
</dbReference>
<evidence type="ECO:0000256" key="12">
    <source>
        <dbReference type="NCBIfam" id="TIGR00674"/>
    </source>
</evidence>
<evidence type="ECO:0000256" key="1">
    <source>
        <dbReference type="ARBA" id="ARBA00003294"/>
    </source>
</evidence>
<dbReference type="PANTHER" id="PTHR12128">
    <property type="entry name" value="DIHYDRODIPICOLINATE SYNTHASE"/>
    <property type="match status" value="1"/>
</dbReference>
<name>A0ABS4G248_9CLOT</name>
<comment type="function">
    <text evidence="1">Catalyzes the condensation of (S)-aspartate-beta-semialdehyde [(S)-ASA] and pyruvate to 4-hydroxy-tetrahydrodipicolinate (HTPA).</text>
</comment>
<evidence type="ECO:0000256" key="6">
    <source>
        <dbReference type="ARBA" id="ARBA00022605"/>
    </source>
</evidence>
<comment type="caution">
    <text evidence="14">The sequence shown here is derived from an EMBL/GenBank/DDBJ whole genome shotgun (WGS) entry which is preliminary data.</text>
</comment>
<dbReference type="PIRSF" id="PIRSF001365">
    <property type="entry name" value="DHDPS"/>
    <property type="match status" value="1"/>
</dbReference>
<dbReference type="InterPro" id="IPR002220">
    <property type="entry name" value="DapA-like"/>
</dbReference>
<dbReference type="RefSeq" id="WP_209458852.1">
    <property type="nucleotide sequence ID" value="NZ_JAGGKC010000007.1"/>
</dbReference>
<dbReference type="Proteomes" id="UP001519271">
    <property type="component" value="Unassembled WGS sequence"/>
</dbReference>
<keyword evidence="9 13" id="KW-0456">Lyase</keyword>
<dbReference type="PANTHER" id="PTHR12128:SF66">
    <property type="entry name" value="4-HYDROXY-2-OXOGLUTARATE ALDOLASE, MITOCHONDRIAL"/>
    <property type="match status" value="1"/>
</dbReference>
<dbReference type="EC" id="4.3.3.7" evidence="4 12"/>
<gene>
    <name evidence="14" type="ORF">J2Z34_001100</name>
</gene>
<evidence type="ECO:0000256" key="8">
    <source>
        <dbReference type="ARBA" id="ARBA00023154"/>
    </source>
</evidence>
<evidence type="ECO:0000256" key="10">
    <source>
        <dbReference type="ARBA" id="ARBA00023270"/>
    </source>
</evidence>
<comment type="similarity">
    <text evidence="3 13">Belongs to the DapA family.</text>
</comment>
<dbReference type="Gene3D" id="3.20.20.70">
    <property type="entry name" value="Aldolase class I"/>
    <property type="match status" value="1"/>
</dbReference>
<evidence type="ECO:0000256" key="9">
    <source>
        <dbReference type="ARBA" id="ARBA00023239"/>
    </source>
</evidence>
<dbReference type="CDD" id="cd00408">
    <property type="entry name" value="DHDPS-like"/>
    <property type="match status" value="1"/>
</dbReference>
<evidence type="ECO:0000256" key="5">
    <source>
        <dbReference type="ARBA" id="ARBA00022490"/>
    </source>
</evidence>
<dbReference type="SMART" id="SM01130">
    <property type="entry name" value="DHDPS"/>
    <property type="match status" value="1"/>
</dbReference>
<accession>A0ABS4G248</accession>
<evidence type="ECO:0000256" key="7">
    <source>
        <dbReference type="ARBA" id="ARBA00022915"/>
    </source>
</evidence>
<protein>
    <recommendedName>
        <fullName evidence="4 12">4-hydroxy-tetrahydrodipicolinate synthase</fullName>
        <ecNumber evidence="4 12">4.3.3.7</ecNumber>
    </recommendedName>
</protein>
<comment type="catalytic activity">
    <reaction evidence="11">
        <text>L-aspartate 4-semialdehyde + pyruvate = (2S,4S)-4-hydroxy-2,3,4,5-tetrahydrodipicolinate + H2O + H(+)</text>
        <dbReference type="Rhea" id="RHEA:34171"/>
        <dbReference type="ChEBI" id="CHEBI:15361"/>
        <dbReference type="ChEBI" id="CHEBI:15377"/>
        <dbReference type="ChEBI" id="CHEBI:15378"/>
        <dbReference type="ChEBI" id="CHEBI:67139"/>
        <dbReference type="ChEBI" id="CHEBI:537519"/>
        <dbReference type="EC" id="4.3.3.7"/>
    </reaction>
</comment>
<organism evidence="14 15">
    <name type="scientific">Youngiibacter multivorans</name>
    <dbReference type="NCBI Taxonomy" id="937251"/>
    <lineage>
        <taxon>Bacteria</taxon>
        <taxon>Bacillati</taxon>
        <taxon>Bacillota</taxon>
        <taxon>Clostridia</taxon>
        <taxon>Eubacteriales</taxon>
        <taxon>Clostridiaceae</taxon>
        <taxon>Youngiibacter</taxon>
    </lineage>
</organism>
<keyword evidence="5" id="KW-0963">Cytoplasm</keyword>
<dbReference type="Pfam" id="PF00701">
    <property type="entry name" value="DHDPS"/>
    <property type="match status" value="1"/>
</dbReference>
<reference evidence="14 15" key="1">
    <citation type="submission" date="2021-03" db="EMBL/GenBank/DDBJ databases">
        <title>Genomic Encyclopedia of Type Strains, Phase IV (KMG-IV): sequencing the most valuable type-strain genomes for metagenomic binning, comparative biology and taxonomic classification.</title>
        <authorList>
            <person name="Goeker M."/>
        </authorList>
    </citation>
    <scope>NUCLEOTIDE SEQUENCE [LARGE SCALE GENOMIC DNA]</scope>
    <source>
        <strain evidence="14 15">DSM 6139</strain>
    </source>
</reference>
<sequence>MDFKPYGVIPPLVTPLTKEGKLDEKALRLMINHLIKNGLHGVFPAGTTGEFYGLTDDEYRELLMITVDEVKGRVPVYAGVNHITTRGAVRLAEIADECKVDALSILTPMFITPTQEDLIRHYETIAKCTDLPIIMYNNKPKTGVDIFPPTVAKLADVKNIIGVKDSTGDMTNTEEYLRLTKGKDFHVMMGRDTLIYAALCYGAAGAIASCSNVAPRLAADIYDKYMAGDREGALEAQFKLAPLRIAFNLGTFPAVIKEGLAMQGIDVGCSYEPVGPLKEHERESLRKILKEMELI</sequence>
<evidence type="ECO:0000256" key="3">
    <source>
        <dbReference type="ARBA" id="ARBA00007592"/>
    </source>
</evidence>
<keyword evidence="7" id="KW-0220">Diaminopimelate biosynthesis</keyword>
<keyword evidence="10" id="KW-0704">Schiff base</keyword>
<proteinExistence type="inferred from homology"/>
<dbReference type="PRINTS" id="PR00146">
    <property type="entry name" value="DHPICSNTHASE"/>
</dbReference>
<evidence type="ECO:0000313" key="15">
    <source>
        <dbReference type="Proteomes" id="UP001519271"/>
    </source>
</evidence>
<evidence type="ECO:0000313" key="14">
    <source>
        <dbReference type="EMBL" id="MBP1918623.1"/>
    </source>
</evidence>
<dbReference type="GO" id="GO:0008840">
    <property type="term" value="F:4-hydroxy-tetrahydrodipicolinate synthase activity"/>
    <property type="evidence" value="ECO:0007669"/>
    <property type="project" value="UniProtKB-EC"/>
</dbReference>
<keyword evidence="8" id="KW-0457">Lysine biosynthesis</keyword>
<dbReference type="InterPro" id="IPR013785">
    <property type="entry name" value="Aldolase_TIM"/>
</dbReference>